<sequence length="143" mass="16151">MLFYSTRLLVLYALFATVAWATNVPRLVPSRRADFLVSRGLDHVIPKQHALLSYSSAPHHSPAATVAFVAYPNRPILLLEDIDYFVEDIVCSSIPPDTNILTVRFADEDAFEAAAENWSQLDEFIILTAHYGCNPYTHRGSWR</sequence>
<organism evidence="1 2">
    <name type="scientific">Irpex rosettiformis</name>
    <dbReference type="NCBI Taxonomy" id="378272"/>
    <lineage>
        <taxon>Eukaryota</taxon>
        <taxon>Fungi</taxon>
        <taxon>Dikarya</taxon>
        <taxon>Basidiomycota</taxon>
        <taxon>Agaricomycotina</taxon>
        <taxon>Agaricomycetes</taxon>
        <taxon>Polyporales</taxon>
        <taxon>Irpicaceae</taxon>
        <taxon>Irpex</taxon>
    </lineage>
</organism>
<reference evidence="1" key="1">
    <citation type="journal article" date="2021" name="Environ. Microbiol.">
        <title>Gene family expansions and transcriptome signatures uncover fungal adaptations to wood decay.</title>
        <authorList>
            <person name="Hage H."/>
            <person name="Miyauchi S."/>
            <person name="Viragh M."/>
            <person name="Drula E."/>
            <person name="Min B."/>
            <person name="Chaduli D."/>
            <person name="Navarro D."/>
            <person name="Favel A."/>
            <person name="Norest M."/>
            <person name="Lesage-Meessen L."/>
            <person name="Balint B."/>
            <person name="Merenyi Z."/>
            <person name="de Eugenio L."/>
            <person name="Morin E."/>
            <person name="Martinez A.T."/>
            <person name="Baldrian P."/>
            <person name="Stursova M."/>
            <person name="Martinez M.J."/>
            <person name="Novotny C."/>
            <person name="Magnuson J.K."/>
            <person name="Spatafora J.W."/>
            <person name="Maurice S."/>
            <person name="Pangilinan J."/>
            <person name="Andreopoulos W."/>
            <person name="LaButti K."/>
            <person name="Hundley H."/>
            <person name="Na H."/>
            <person name="Kuo A."/>
            <person name="Barry K."/>
            <person name="Lipzen A."/>
            <person name="Henrissat B."/>
            <person name="Riley R."/>
            <person name="Ahrendt S."/>
            <person name="Nagy L.G."/>
            <person name="Grigoriev I.V."/>
            <person name="Martin F."/>
            <person name="Rosso M.N."/>
        </authorList>
    </citation>
    <scope>NUCLEOTIDE SEQUENCE</scope>
    <source>
        <strain evidence="1">CBS 384.51</strain>
    </source>
</reference>
<evidence type="ECO:0000313" key="2">
    <source>
        <dbReference type="Proteomes" id="UP001055072"/>
    </source>
</evidence>
<dbReference type="EMBL" id="MU274925">
    <property type="protein sequence ID" value="KAI0086267.1"/>
    <property type="molecule type" value="Genomic_DNA"/>
</dbReference>
<dbReference type="Proteomes" id="UP001055072">
    <property type="component" value="Unassembled WGS sequence"/>
</dbReference>
<name>A0ACB8TW66_9APHY</name>
<evidence type="ECO:0000313" key="1">
    <source>
        <dbReference type="EMBL" id="KAI0086267.1"/>
    </source>
</evidence>
<gene>
    <name evidence="1" type="ORF">BDY19DRAFT_371270</name>
</gene>
<accession>A0ACB8TW66</accession>
<protein>
    <submittedName>
        <fullName evidence="1">Uncharacterized protein</fullName>
    </submittedName>
</protein>
<keyword evidence="2" id="KW-1185">Reference proteome</keyword>
<comment type="caution">
    <text evidence="1">The sequence shown here is derived from an EMBL/GenBank/DDBJ whole genome shotgun (WGS) entry which is preliminary data.</text>
</comment>
<proteinExistence type="predicted"/>